<dbReference type="PANTHER" id="PTHR47074">
    <property type="entry name" value="BNAC02G40300D PROTEIN"/>
    <property type="match status" value="1"/>
</dbReference>
<reference evidence="2 3" key="1">
    <citation type="submission" date="2018-06" db="EMBL/GenBank/DDBJ databases">
        <title>WGS assembly of Brassica rapa FPsc.</title>
        <authorList>
            <person name="Bowman J."/>
            <person name="Kohchi T."/>
            <person name="Yamato K."/>
            <person name="Jenkins J."/>
            <person name="Shu S."/>
            <person name="Ishizaki K."/>
            <person name="Yamaoka S."/>
            <person name="Nishihama R."/>
            <person name="Nakamura Y."/>
            <person name="Berger F."/>
            <person name="Adam C."/>
            <person name="Aki S."/>
            <person name="Althoff F."/>
            <person name="Araki T."/>
            <person name="Arteaga-Vazquez M."/>
            <person name="Balasubrmanian S."/>
            <person name="Bauer D."/>
            <person name="Boehm C."/>
            <person name="Briginshaw L."/>
            <person name="Caballero-Perez J."/>
            <person name="Catarino B."/>
            <person name="Chen F."/>
            <person name="Chiyoda S."/>
            <person name="Chovatia M."/>
            <person name="Davies K."/>
            <person name="Delmans M."/>
            <person name="Demura T."/>
            <person name="Dierschke T."/>
            <person name="Dolan L."/>
            <person name="Dorantes-Acosta A."/>
            <person name="Eklund D."/>
            <person name="Florent S."/>
            <person name="Flores-Sandoval E."/>
            <person name="Fujiyama A."/>
            <person name="Fukuzawa H."/>
            <person name="Galik B."/>
            <person name="Grimanelli D."/>
            <person name="Grimwood J."/>
            <person name="Grossniklaus U."/>
            <person name="Hamada T."/>
            <person name="Haseloff J."/>
            <person name="Hetherington A."/>
            <person name="Higo A."/>
            <person name="Hirakawa Y."/>
            <person name="Hundley H."/>
            <person name="Ikeda Y."/>
            <person name="Inoue K."/>
            <person name="Inoue S."/>
            <person name="Ishida S."/>
            <person name="Jia Q."/>
            <person name="Kakita M."/>
            <person name="Kanazawa T."/>
            <person name="Kawai Y."/>
            <person name="Kawashima T."/>
            <person name="Kennedy M."/>
            <person name="Kinose K."/>
            <person name="Kinoshita T."/>
            <person name="Kohara Y."/>
            <person name="Koide E."/>
            <person name="Komatsu K."/>
            <person name="Kopischke S."/>
            <person name="Kubo M."/>
            <person name="Kyozuka J."/>
            <person name="Lagercrantz U."/>
            <person name="Lin S."/>
            <person name="Lindquist E."/>
            <person name="Lipzen A."/>
            <person name="Lu C."/>
            <person name="Luna E."/>
            <person name="Martienssen R."/>
            <person name="Minamino N."/>
            <person name="Mizutani M."/>
            <person name="Mizutani M."/>
            <person name="Mochizuki N."/>
            <person name="Monte I."/>
            <person name="Mosher R."/>
            <person name="Nagasaki H."/>
            <person name="Nakagami H."/>
            <person name="Naramoto S."/>
            <person name="Nishitani K."/>
            <person name="Ohtani M."/>
            <person name="Okamoto T."/>
            <person name="Okumura M."/>
            <person name="Phillips J."/>
            <person name="Pollak B."/>
            <person name="Reinders A."/>
            <person name="Roevekamp M."/>
            <person name="Sano R."/>
            <person name="Sawa S."/>
            <person name="Schmid M."/>
            <person name="Shirakawa M."/>
            <person name="Solano R."/>
            <person name="Spunde A."/>
            <person name="Suetsugu N."/>
            <person name="Sugano S."/>
            <person name="Sugiyama A."/>
            <person name="Sun R."/>
            <person name="Suzuki Y."/>
            <person name="Takenaka M."/>
            <person name="Takezawa D."/>
            <person name="Tomogane H."/>
            <person name="Tsuzuki M."/>
            <person name="Ueda T."/>
            <person name="Umeda M."/>
            <person name="Ward J."/>
            <person name="Watanabe Y."/>
            <person name="Yazaki K."/>
            <person name="Yokoyama R."/>
            <person name="Yoshitake Y."/>
            <person name="Yotsui I."/>
            <person name="Zachgo S."/>
            <person name="Schmutz J."/>
        </authorList>
    </citation>
    <scope>NUCLEOTIDE SEQUENCE [LARGE SCALE GENOMIC DNA]</scope>
    <source>
        <strain evidence="3">cv. B-3</strain>
    </source>
</reference>
<evidence type="ECO:0000313" key="3">
    <source>
        <dbReference type="Proteomes" id="UP000264353"/>
    </source>
</evidence>
<name>A0A397XS43_BRACM</name>
<organism evidence="2 3">
    <name type="scientific">Brassica campestris</name>
    <name type="common">Field mustard</name>
    <dbReference type="NCBI Taxonomy" id="3711"/>
    <lineage>
        <taxon>Eukaryota</taxon>
        <taxon>Viridiplantae</taxon>
        <taxon>Streptophyta</taxon>
        <taxon>Embryophyta</taxon>
        <taxon>Tracheophyta</taxon>
        <taxon>Spermatophyta</taxon>
        <taxon>Magnoliopsida</taxon>
        <taxon>eudicotyledons</taxon>
        <taxon>Gunneridae</taxon>
        <taxon>Pentapetalae</taxon>
        <taxon>rosids</taxon>
        <taxon>malvids</taxon>
        <taxon>Brassicales</taxon>
        <taxon>Brassicaceae</taxon>
        <taxon>Brassiceae</taxon>
        <taxon>Brassica</taxon>
    </lineage>
</organism>
<evidence type="ECO:0000259" key="1">
    <source>
        <dbReference type="Pfam" id="PF13966"/>
    </source>
</evidence>
<dbReference type="Proteomes" id="UP000264353">
    <property type="component" value="Chromosome A10"/>
</dbReference>
<dbReference type="PANTHER" id="PTHR47074:SF11">
    <property type="entry name" value="REVERSE TRANSCRIPTASE-LIKE PROTEIN"/>
    <property type="match status" value="1"/>
</dbReference>
<gene>
    <name evidence="2" type="ORF">BRARA_J00837</name>
</gene>
<proteinExistence type="predicted"/>
<dbReference type="AlphaFoldDB" id="A0A397XS43"/>
<dbReference type="InterPro" id="IPR026960">
    <property type="entry name" value="RVT-Znf"/>
</dbReference>
<evidence type="ECO:0000313" key="2">
    <source>
        <dbReference type="EMBL" id="RID40823.1"/>
    </source>
</evidence>
<accession>A0A397XS43</accession>
<dbReference type="InterPro" id="IPR052929">
    <property type="entry name" value="RNase_H-like_EbsB-rel"/>
</dbReference>
<dbReference type="EMBL" id="CM010637">
    <property type="protein sequence ID" value="RID40823.1"/>
    <property type="molecule type" value="Genomic_DNA"/>
</dbReference>
<dbReference type="Pfam" id="PF13966">
    <property type="entry name" value="zf-RVT"/>
    <property type="match status" value="1"/>
</dbReference>
<protein>
    <recommendedName>
        <fullName evidence="1">Reverse transcriptase zinc-binding domain-containing protein</fullName>
    </recommendedName>
</protein>
<feature type="domain" description="Reverse transcriptase zinc-binding" evidence="1">
    <location>
        <begin position="4"/>
        <end position="59"/>
    </location>
</feature>
<sequence length="293" mass="33276">MKNTKLRHFLWKSLSGALAVKQQLRSRGIQVEATCSVYRSGSENISHMLFHCPIAKEVWELSELPLPPAGFSHNSVFLNMHYLLSCSKNSGLNHNLRYAFPWILWQVWKAQNLLCFEQLRLSATEILSKAMEEAEIWFKLQTVELEASIPTPQIAGQPLTWTKPAAGFVKCNVACSWSEASNTCGGAWLARDSNGKALCHSRRRFSGISSLRQVEQITLSWAVAAMKDIRWQRVIMEVSSPRLQDLLFDPRANTLAKDIATSVTRDHRYRSYVAFKGPAWLEERILQEAISAR</sequence>